<dbReference type="Proteomes" id="UP000275408">
    <property type="component" value="Unassembled WGS sequence"/>
</dbReference>
<gene>
    <name evidence="14" type="ORF">pdam_00018324</name>
</gene>
<evidence type="ECO:0000313" key="14">
    <source>
        <dbReference type="EMBL" id="RMX50442.1"/>
    </source>
</evidence>
<feature type="region of interest" description="Disordered" evidence="8">
    <location>
        <begin position="721"/>
        <end position="749"/>
    </location>
</feature>
<evidence type="ECO:0000256" key="5">
    <source>
        <dbReference type="ARBA" id="ARBA00023136"/>
    </source>
</evidence>
<feature type="domain" description="GAIN-B" evidence="12">
    <location>
        <begin position="264"/>
        <end position="418"/>
    </location>
</feature>
<dbReference type="InterPro" id="IPR057244">
    <property type="entry name" value="GAIN_B"/>
</dbReference>
<evidence type="ECO:0000313" key="15">
    <source>
        <dbReference type="Proteomes" id="UP000275408"/>
    </source>
</evidence>
<protein>
    <recommendedName>
        <fullName evidence="16">G-protein coupled receptors family 2 profile 2 domain-containing protein</fullName>
    </recommendedName>
</protein>
<feature type="transmembrane region" description="Helical" evidence="9">
    <location>
        <begin position="662"/>
        <end position="684"/>
    </location>
</feature>
<dbReference type="InterPro" id="IPR016187">
    <property type="entry name" value="CTDL_fold"/>
</dbReference>
<evidence type="ECO:0000256" key="6">
    <source>
        <dbReference type="ARBA" id="ARBA00023157"/>
    </source>
</evidence>
<evidence type="ECO:0000256" key="1">
    <source>
        <dbReference type="ARBA" id="ARBA00004141"/>
    </source>
</evidence>
<keyword evidence="4 9" id="KW-1133">Transmembrane helix</keyword>
<evidence type="ECO:0000256" key="10">
    <source>
        <dbReference type="SAM" id="SignalP"/>
    </source>
</evidence>
<comment type="subcellular location">
    <subcellularLocation>
        <location evidence="1">Membrane</location>
        <topology evidence="1">Multi-pass membrane protein</topology>
    </subcellularLocation>
</comment>
<dbReference type="SUPFAM" id="SSF56436">
    <property type="entry name" value="C-type lectin-like"/>
    <property type="match status" value="1"/>
</dbReference>
<feature type="signal peptide" evidence="10">
    <location>
        <begin position="1"/>
        <end position="19"/>
    </location>
</feature>
<keyword evidence="5 9" id="KW-0472">Membrane</keyword>
<evidence type="ECO:0000256" key="9">
    <source>
        <dbReference type="SAM" id="Phobius"/>
    </source>
</evidence>
<dbReference type="AlphaFoldDB" id="A0A3M6U9T4"/>
<feature type="transmembrane region" description="Helical" evidence="9">
    <location>
        <begin position="620"/>
        <end position="642"/>
    </location>
</feature>
<feature type="transmembrane region" description="Helical" evidence="9">
    <location>
        <begin position="497"/>
        <end position="520"/>
    </location>
</feature>
<organism evidence="14 15">
    <name type="scientific">Pocillopora damicornis</name>
    <name type="common">Cauliflower coral</name>
    <name type="synonym">Millepora damicornis</name>
    <dbReference type="NCBI Taxonomy" id="46731"/>
    <lineage>
        <taxon>Eukaryota</taxon>
        <taxon>Metazoa</taxon>
        <taxon>Cnidaria</taxon>
        <taxon>Anthozoa</taxon>
        <taxon>Hexacorallia</taxon>
        <taxon>Scleractinia</taxon>
        <taxon>Astrocoeniina</taxon>
        <taxon>Pocilloporidae</taxon>
        <taxon>Pocillopora</taxon>
    </lineage>
</organism>
<dbReference type="GO" id="GO:0007166">
    <property type="term" value="P:cell surface receptor signaling pathway"/>
    <property type="evidence" value="ECO:0007669"/>
    <property type="project" value="InterPro"/>
</dbReference>
<dbReference type="InterPro" id="IPR000203">
    <property type="entry name" value="GPS"/>
</dbReference>
<feature type="transmembrane region" description="Helical" evidence="9">
    <location>
        <begin position="575"/>
        <end position="599"/>
    </location>
</feature>
<comment type="similarity">
    <text evidence="2">Belongs to the G-protein coupled receptor 2 family. Adhesion G-protein coupled receptor (ADGR) subfamily.</text>
</comment>
<reference evidence="14 15" key="1">
    <citation type="journal article" date="2018" name="Sci. Rep.">
        <title>Comparative analysis of the Pocillopora damicornis genome highlights role of immune system in coral evolution.</title>
        <authorList>
            <person name="Cunning R."/>
            <person name="Bay R.A."/>
            <person name="Gillette P."/>
            <person name="Baker A.C."/>
            <person name="Traylor-Knowles N."/>
        </authorList>
    </citation>
    <scope>NUCLEOTIDE SEQUENCE [LARGE SCALE GENOMIC DNA]</scope>
    <source>
        <strain evidence="14">RSMAS</strain>
        <tissue evidence="14">Whole animal</tissue>
    </source>
</reference>
<dbReference type="PRINTS" id="PR00249">
    <property type="entry name" value="GPCRSECRETIN"/>
</dbReference>
<name>A0A3M6U9T4_POCDA</name>
<feature type="domain" description="G-protein coupled receptors family 2 profile 2" evidence="13">
    <location>
        <begin position="427"/>
        <end position="689"/>
    </location>
</feature>
<keyword evidence="3 9" id="KW-0812">Transmembrane</keyword>
<dbReference type="OrthoDB" id="5987594at2759"/>
<dbReference type="Pfam" id="PF01825">
    <property type="entry name" value="GPS"/>
    <property type="match status" value="1"/>
</dbReference>
<dbReference type="Pfam" id="PF00002">
    <property type="entry name" value="7tm_2"/>
    <property type="match status" value="1"/>
</dbReference>
<dbReference type="InterPro" id="IPR016186">
    <property type="entry name" value="C-type_lectin-like/link_sf"/>
</dbReference>
<evidence type="ECO:0000256" key="7">
    <source>
        <dbReference type="ARBA" id="ARBA00023180"/>
    </source>
</evidence>
<dbReference type="Gene3D" id="3.10.100.10">
    <property type="entry name" value="Mannose-Binding Protein A, subunit A"/>
    <property type="match status" value="1"/>
</dbReference>
<feature type="chain" id="PRO_5018201195" description="G-protein coupled receptors family 2 profile 2 domain-containing protein" evidence="10">
    <location>
        <begin position="20"/>
        <end position="749"/>
    </location>
</feature>
<evidence type="ECO:0000259" key="12">
    <source>
        <dbReference type="PROSITE" id="PS50221"/>
    </source>
</evidence>
<dbReference type="InterPro" id="IPR046338">
    <property type="entry name" value="GAIN_dom_sf"/>
</dbReference>
<evidence type="ECO:0000256" key="4">
    <source>
        <dbReference type="ARBA" id="ARBA00022989"/>
    </source>
</evidence>
<evidence type="ECO:0000256" key="8">
    <source>
        <dbReference type="SAM" id="MobiDB-lite"/>
    </source>
</evidence>
<sequence>MWVAFGFVLVSYVAGYTEASEYSIHDAKTLWSAAAENCKRNASLLAVLDSQYKLDQLANRLPSQGNNNRNRYWIGLVYNGSTGQLFWSSGVVADKVLITNSSCRRHPTALKQKDLCYLVKKGHSICFEKQECNKNHRYGYICQPVTNRVSPTTSSSPAPTVQGTTSRHNTAPKFNVSVGLKNPLSNFSSVMSSLNPKDPFSLKLATNAFRGFAESLKSNRDKRGRKVNLIYSTQLIEEFAFRYASFNLNSTRNEERTENEHIVLQVSLVPKGYRQNFTFTGAKGLDEETRITLPSFLFQTKETIAVNVLYRDLHEFLDNLGSREGKIHSMILGSDVGPSKQKMFTENVTIVFHTLEEKGKYKKSRLDCVFWQWNNSLPANGSWSGDGCSLVKSNTTHVVCTCNHLTNFAILINIEKQEFPEEHKKALSYMTYVGVGISLLGETVTFIAYFLLLCCSHDQQSHVHINLVATLAVAQSIFLAGINATHDQVLCITVAALIHYFYLSSFCWMLIEGVMLYLLIIEVYNTELRLRLCYLFSLGFPSLVVGGTLIFASLNEPGIDQYINKNWCWLSTENYYIWSFAGPVVVISFVNMVVFCIVVKEMVNMTSMQSNKLSRVKTTVKACIVLFPLLGVTWLFGLLSMINSSVTSQYIFTLLNSLQTSLTPTFTVLCKVPLHIEGLMIFIFHCARNTEVKLVWSNKLQRMKKRACHFFRIQGPSQTNVSGENISDKNKPSEVELSRRKSKIAPADG</sequence>
<dbReference type="GO" id="GO:0005886">
    <property type="term" value="C:plasma membrane"/>
    <property type="evidence" value="ECO:0007669"/>
    <property type="project" value="TreeGrafter"/>
</dbReference>
<dbReference type="EMBL" id="RCHS01001947">
    <property type="protein sequence ID" value="RMX50442.1"/>
    <property type="molecule type" value="Genomic_DNA"/>
</dbReference>
<dbReference type="PANTHER" id="PTHR12011:SF347">
    <property type="entry name" value="FI21270P1-RELATED"/>
    <property type="match status" value="1"/>
</dbReference>
<dbReference type="CDD" id="cd00037">
    <property type="entry name" value="CLECT"/>
    <property type="match status" value="1"/>
</dbReference>
<dbReference type="SMART" id="SM00303">
    <property type="entry name" value="GPS"/>
    <property type="match status" value="1"/>
</dbReference>
<keyword evidence="6" id="KW-1015">Disulfide bond</keyword>
<feature type="transmembrane region" description="Helical" evidence="9">
    <location>
        <begin position="429"/>
        <end position="453"/>
    </location>
</feature>
<dbReference type="STRING" id="46731.A0A3M6U9T4"/>
<dbReference type="InterPro" id="IPR000832">
    <property type="entry name" value="GPCR_2_secretin-like"/>
</dbReference>
<dbReference type="GO" id="GO:0004930">
    <property type="term" value="F:G protein-coupled receptor activity"/>
    <property type="evidence" value="ECO:0007669"/>
    <property type="project" value="InterPro"/>
</dbReference>
<dbReference type="PROSITE" id="PS50261">
    <property type="entry name" value="G_PROTEIN_RECEP_F2_4"/>
    <property type="match status" value="1"/>
</dbReference>
<comment type="caution">
    <text evidence="14">The sequence shown here is derived from an EMBL/GenBank/DDBJ whole genome shotgun (WGS) entry which is preliminary data.</text>
</comment>
<dbReference type="Pfam" id="PF00059">
    <property type="entry name" value="Lectin_C"/>
    <property type="match status" value="1"/>
</dbReference>
<dbReference type="Gene3D" id="1.20.1070.10">
    <property type="entry name" value="Rhodopsin 7-helix transmembrane proteins"/>
    <property type="match status" value="1"/>
</dbReference>
<dbReference type="FunFam" id="1.20.1070.10:FF:000058">
    <property type="entry name" value="Adhesion G protein-coupled receptor F5"/>
    <property type="match status" value="1"/>
</dbReference>
<keyword evidence="7" id="KW-0325">Glycoprotein</keyword>
<evidence type="ECO:0000256" key="2">
    <source>
        <dbReference type="ARBA" id="ARBA00007343"/>
    </source>
</evidence>
<dbReference type="Gene3D" id="2.60.220.50">
    <property type="match status" value="1"/>
</dbReference>
<dbReference type="PROSITE" id="PS50221">
    <property type="entry name" value="GAIN_B"/>
    <property type="match status" value="1"/>
</dbReference>
<dbReference type="InterPro" id="IPR001304">
    <property type="entry name" value="C-type_lectin-like"/>
</dbReference>
<evidence type="ECO:0000259" key="11">
    <source>
        <dbReference type="PROSITE" id="PS50041"/>
    </source>
</evidence>
<feature type="transmembrane region" description="Helical" evidence="9">
    <location>
        <begin position="465"/>
        <end position="485"/>
    </location>
</feature>
<accession>A0A3M6U9T4</accession>
<feature type="compositionally biased region" description="Basic and acidic residues" evidence="8">
    <location>
        <begin position="726"/>
        <end position="739"/>
    </location>
</feature>
<keyword evidence="15" id="KW-1185">Reference proteome</keyword>
<feature type="domain" description="C-type lectin" evidence="11">
    <location>
        <begin position="17"/>
        <end position="143"/>
    </location>
</feature>
<dbReference type="SMART" id="SM00034">
    <property type="entry name" value="CLECT"/>
    <property type="match status" value="1"/>
</dbReference>
<evidence type="ECO:0000256" key="3">
    <source>
        <dbReference type="ARBA" id="ARBA00022692"/>
    </source>
</evidence>
<dbReference type="PROSITE" id="PS50041">
    <property type="entry name" value="C_TYPE_LECTIN_2"/>
    <property type="match status" value="1"/>
</dbReference>
<evidence type="ECO:0008006" key="16">
    <source>
        <dbReference type="Google" id="ProtNLM"/>
    </source>
</evidence>
<keyword evidence="10" id="KW-0732">Signal</keyword>
<dbReference type="PANTHER" id="PTHR12011">
    <property type="entry name" value="ADHESION G-PROTEIN COUPLED RECEPTOR"/>
    <property type="match status" value="1"/>
</dbReference>
<proteinExistence type="inferred from homology"/>
<evidence type="ECO:0000259" key="13">
    <source>
        <dbReference type="PROSITE" id="PS50261"/>
    </source>
</evidence>
<feature type="transmembrane region" description="Helical" evidence="9">
    <location>
        <begin position="532"/>
        <end position="555"/>
    </location>
</feature>
<dbReference type="InterPro" id="IPR017981">
    <property type="entry name" value="GPCR_2-like_7TM"/>
</dbReference>